<organism evidence="8 9">
    <name type="scientific">Aspergillus lucknowensis</name>
    <dbReference type="NCBI Taxonomy" id="176173"/>
    <lineage>
        <taxon>Eukaryota</taxon>
        <taxon>Fungi</taxon>
        <taxon>Dikarya</taxon>
        <taxon>Ascomycota</taxon>
        <taxon>Pezizomycotina</taxon>
        <taxon>Eurotiomycetes</taxon>
        <taxon>Eurotiomycetidae</taxon>
        <taxon>Eurotiales</taxon>
        <taxon>Aspergillaceae</taxon>
        <taxon>Aspergillus</taxon>
        <taxon>Aspergillus subgen. Nidulantes</taxon>
    </lineage>
</organism>
<dbReference type="PANTHER" id="PTHR31845:SF32">
    <property type="entry name" value="MISCELLANEOUS ZN(II)2CYS6 TRANSCRIPTION FACTOR (EUROFUNG)-RELATED"/>
    <property type="match status" value="1"/>
</dbReference>
<keyword evidence="5" id="KW-0804">Transcription</keyword>
<keyword evidence="9" id="KW-1185">Reference proteome</keyword>
<comment type="caution">
    <text evidence="8">The sequence shown here is derived from an EMBL/GenBank/DDBJ whole genome shotgun (WGS) entry which is preliminary data.</text>
</comment>
<feature type="region of interest" description="Disordered" evidence="7">
    <location>
        <begin position="33"/>
        <end position="54"/>
    </location>
</feature>
<comment type="subcellular location">
    <subcellularLocation>
        <location evidence="1">Nucleus</location>
    </subcellularLocation>
</comment>
<evidence type="ECO:0000256" key="1">
    <source>
        <dbReference type="ARBA" id="ARBA00004123"/>
    </source>
</evidence>
<evidence type="ECO:0000256" key="2">
    <source>
        <dbReference type="ARBA" id="ARBA00022833"/>
    </source>
</evidence>
<dbReference type="Proteomes" id="UP001610432">
    <property type="component" value="Unassembled WGS sequence"/>
</dbReference>
<evidence type="ECO:0000256" key="4">
    <source>
        <dbReference type="ARBA" id="ARBA00023125"/>
    </source>
</evidence>
<evidence type="ECO:0000313" key="9">
    <source>
        <dbReference type="Proteomes" id="UP001610432"/>
    </source>
</evidence>
<keyword evidence="6" id="KW-0539">Nucleus</keyword>
<evidence type="ECO:0000256" key="6">
    <source>
        <dbReference type="ARBA" id="ARBA00023242"/>
    </source>
</evidence>
<dbReference type="InterPro" id="IPR001138">
    <property type="entry name" value="Zn2Cys6_DnaBD"/>
</dbReference>
<evidence type="ECO:0000256" key="3">
    <source>
        <dbReference type="ARBA" id="ARBA00023015"/>
    </source>
</evidence>
<dbReference type="InterPro" id="IPR051089">
    <property type="entry name" value="prtT"/>
</dbReference>
<keyword evidence="2" id="KW-0862">Zinc</keyword>
<gene>
    <name evidence="8" type="ORF">BJX67DRAFT_359092</name>
</gene>
<accession>A0ABR4LL32</accession>
<feature type="compositionally biased region" description="Basic residues" evidence="7">
    <location>
        <begin position="39"/>
        <end position="49"/>
    </location>
</feature>
<evidence type="ECO:0008006" key="10">
    <source>
        <dbReference type="Google" id="ProtNLM"/>
    </source>
</evidence>
<name>A0ABR4LL32_9EURO</name>
<evidence type="ECO:0000256" key="7">
    <source>
        <dbReference type="SAM" id="MobiDB-lite"/>
    </source>
</evidence>
<evidence type="ECO:0000256" key="5">
    <source>
        <dbReference type="ARBA" id="ARBA00023163"/>
    </source>
</evidence>
<dbReference type="PANTHER" id="PTHR31845">
    <property type="entry name" value="FINGER DOMAIN PROTEIN, PUTATIVE-RELATED"/>
    <property type="match status" value="1"/>
</dbReference>
<protein>
    <recommendedName>
        <fullName evidence="10">Zn(2)-C6 fungal-type domain-containing protein</fullName>
    </recommendedName>
</protein>
<dbReference type="CDD" id="cd00067">
    <property type="entry name" value="GAL4"/>
    <property type="match status" value="1"/>
</dbReference>
<keyword evidence="3" id="KW-0805">Transcription regulation</keyword>
<dbReference type="EMBL" id="JBFXLQ010000033">
    <property type="protein sequence ID" value="KAL2865264.1"/>
    <property type="molecule type" value="Genomic_DNA"/>
</dbReference>
<feature type="region of interest" description="Disordered" evidence="7">
    <location>
        <begin position="75"/>
        <end position="101"/>
    </location>
</feature>
<dbReference type="SUPFAM" id="SSF57701">
    <property type="entry name" value="Zn2/Cys6 DNA-binding domain"/>
    <property type="match status" value="1"/>
</dbReference>
<reference evidence="8 9" key="1">
    <citation type="submission" date="2024-07" db="EMBL/GenBank/DDBJ databases">
        <title>Section-level genome sequencing and comparative genomics of Aspergillus sections Usti and Cavernicolus.</title>
        <authorList>
            <consortium name="Lawrence Berkeley National Laboratory"/>
            <person name="Nybo J.L."/>
            <person name="Vesth T.C."/>
            <person name="Theobald S."/>
            <person name="Frisvad J.C."/>
            <person name="Larsen T.O."/>
            <person name="Kjaerboelling I."/>
            <person name="Rothschild-Mancinelli K."/>
            <person name="Lyhne E.K."/>
            <person name="Kogle M.E."/>
            <person name="Barry K."/>
            <person name="Clum A."/>
            <person name="Na H."/>
            <person name="Ledsgaard L."/>
            <person name="Lin J."/>
            <person name="Lipzen A."/>
            <person name="Kuo A."/>
            <person name="Riley R."/>
            <person name="Mondo S."/>
            <person name="Labutti K."/>
            <person name="Haridas S."/>
            <person name="Pangalinan J."/>
            <person name="Salamov A.A."/>
            <person name="Simmons B.A."/>
            <person name="Magnuson J.K."/>
            <person name="Chen J."/>
            <person name="Drula E."/>
            <person name="Henrissat B."/>
            <person name="Wiebenga A."/>
            <person name="Lubbers R.J."/>
            <person name="Gomes A.C."/>
            <person name="Macurrencykelacurrency M.R."/>
            <person name="Stajich J."/>
            <person name="Grigoriev I.V."/>
            <person name="Mortensen U.H."/>
            <person name="De Vries R.P."/>
            <person name="Baker S.E."/>
            <person name="Andersen M.R."/>
        </authorList>
    </citation>
    <scope>NUCLEOTIDE SEQUENCE [LARGE SCALE GENOMIC DNA]</scope>
    <source>
        <strain evidence="8 9">CBS 449.75</strain>
    </source>
</reference>
<sequence length="552" mass="61511">MVRACTNCVRAKARCSVTHGEKCERCHRMNKDCHPSPPVRKRRAVKKQPRSNARVEELEEKFNQLVVLLQSTSTTYTSSGGSTAAESDRGSTAAPVPPAVESTSRDLLLPAELEPSISDSERYLDRFRSEIVANLPFLVLSPSITARQLRQERPLLWLSIITVACTRPAQQRALSKEVRAVFGREAFVEGTRDLDFLCAVLVYAAWDKWFAFDKCITTSLVHLAISILYELGLDKPPCQDPGLIAFYDLKERKKPARLLRPPTLEERRLVLGCFLVSTVSSIQGKGESLKWTPYFDQCVRALEEKHEHASDLLLTHLAKLRLISEHAAEYLASTEYTDPTLRADASVFLKSLHAQLRTVKSTIPPELRRNKILLLELHNMESTIHQVGFLPVAVSVANSGNTGASSQAPAQAACMHACMQSAKDTLDTFLTIPPAEYVGFTALVHTNMMRAFITLYRLAIYEHPAWDAAVLHENVDVSWALGETSRRFAMVKDVAGLQMGDGEQASTFDIMAGMVAKMKRSWDAMVAAAEEDRMAGVDSFGLDFMELWDWPS</sequence>
<dbReference type="RefSeq" id="XP_070884243.1">
    <property type="nucleotide sequence ID" value="XM_071029637.1"/>
</dbReference>
<evidence type="ECO:0000313" key="8">
    <source>
        <dbReference type="EMBL" id="KAL2865264.1"/>
    </source>
</evidence>
<keyword evidence="4" id="KW-0238">DNA-binding</keyword>
<dbReference type="InterPro" id="IPR036864">
    <property type="entry name" value="Zn2-C6_fun-type_DNA-bd_sf"/>
</dbReference>
<dbReference type="GeneID" id="98144709"/>
<proteinExistence type="predicted"/>
<dbReference type="Gene3D" id="4.10.240.10">
    <property type="entry name" value="Zn(2)-C6 fungal-type DNA-binding domain"/>
    <property type="match status" value="1"/>
</dbReference>